<dbReference type="Proteomes" id="UP001461163">
    <property type="component" value="Unassembled WGS sequence"/>
</dbReference>
<dbReference type="EMBL" id="JBBMQS010000008">
    <property type="protein sequence ID" value="MEM5498527.1"/>
    <property type="molecule type" value="Genomic_DNA"/>
</dbReference>
<comment type="caution">
    <text evidence="1">The sequence shown here is derived from an EMBL/GenBank/DDBJ whole genome shotgun (WGS) entry which is preliminary data.</text>
</comment>
<gene>
    <name evidence="1" type="ORF">WNY77_14060</name>
</gene>
<evidence type="ECO:0000313" key="1">
    <source>
        <dbReference type="EMBL" id="MEM5498527.1"/>
    </source>
</evidence>
<evidence type="ECO:0000313" key="2">
    <source>
        <dbReference type="Proteomes" id="UP001461163"/>
    </source>
</evidence>
<organism evidence="1 2">
    <name type="scientific">Paraglaciecola mesophila</name>
    <dbReference type="NCBI Taxonomy" id="197222"/>
    <lineage>
        <taxon>Bacteria</taxon>
        <taxon>Pseudomonadati</taxon>
        <taxon>Pseudomonadota</taxon>
        <taxon>Gammaproteobacteria</taxon>
        <taxon>Alteromonadales</taxon>
        <taxon>Alteromonadaceae</taxon>
        <taxon>Paraglaciecola</taxon>
    </lineage>
</organism>
<dbReference type="PROSITE" id="PS51257">
    <property type="entry name" value="PROKAR_LIPOPROTEIN"/>
    <property type="match status" value="1"/>
</dbReference>
<reference evidence="1 2" key="1">
    <citation type="submission" date="2024-03" db="EMBL/GenBank/DDBJ databases">
        <title>Community enrichment and isolation of bacterial strains for fucoidan degradation.</title>
        <authorList>
            <person name="Sichert A."/>
        </authorList>
    </citation>
    <scope>NUCLEOTIDE SEQUENCE [LARGE SCALE GENOMIC DNA]</scope>
    <source>
        <strain evidence="1 2">AS12</strain>
    </source>
</reference>
<evidence type="ECO:0008006" key="3">
    <source>
        <dbReference type="Google" id="ProtNLM"/>
    </source>
</evidence>
<name>A0ABU9SXC2_9ALTE</name>
<protein>
    <recommendedName>
        <fullName evidence="3">Lipoprotein</fullName>
    </recommendedName>
</protein>
<dbReference type="RefSeq" id="WP_342882074.1">
    <property type="nucleotide sequence ID" value="NZ_JBBMQS010000008.1"/>
</dbReference>
<sequence>MFKGSVLLGVGILLTGCGGGSDSSSTPSSGSTGGGTTPVAKNVSAVLEYVNACGMSIPATDAAVIVHNNDMSNKDVFFADQSGNVTIENSQDTLTLSVVFRGQSEVAGVKPVHMKTYIDHPAIELGTLKHFTKDASTCECQTTNVIVNLPDSSLFPSSSSLRNYKSIGGKSSDFGRIAFSDVEYCKDQDGQWPVLTAFVKVTDDETYGAVLDNISAVSEVDANLTGQALSVNTRAPFKQYSARIGNAQHFSNSVYSSQESIHSFNSTLIEQHYVSAYSIQNLDNIPEAEDAFELSIVEKRTQDVNQTFDLTLPTLDYPALGEILEESGSYSIAHNRDFDFVFLAVEAIHDDKPLLDWQVVAPLSGRSISIDNIDIEQFIPEASLDQSVDSVLITLAAEGYDYISSYDEFLRTDIAQRNSQAEPEESMYYFSQRSFVMSELGFSTKAAKVISTDMPQAKSTISAKALPIR</sequence>
<proteinExistence type="predicted"/>
<keyword evidence="2" id="KW-1185">Reference proteome</keyword>
<accession>A0ABU9SXC2</accession>